<feature type="transmembrane region" description="Helical" evidence="8">
    <location>
        <begin position="209"/>
        <end position="228"/>
    </location>
</feature>
<evidence type="ECO:0000259" key="9">
    <source>
        <dbReference type="PROSITE" id="PS50850"/>
    </source>
</evidence>
<keyword evidence="4" id="KW-1003">Cell membrane</keyword>
<feature type="transmembrane region" description="Helical" evidence="8">
    <location>
        <begin position="240"/>
        <end position="263"/>
    </location>
</feature>
<feature type="transmembrane region" description="Helical" evidence="8">
    <location>
        <begin position="100"/>
        <end position="121"/>
    </location>
</feature>
<evidence type="ECO:0000256" key="7">
    <source>
        <dbReference type="ARBA" id="ARBA00023136"/>
    </source>
</evidence>
<dbReference type="SUPFAM" id="SSF103473">
    <property type="entry name" value="MFS general substrate transporter"/>
    <property type="match status" value="1"/>
</dbReference>
<feature type="transmembrane region" description="Helical" evidence="8">
    <location>
        <begin position="37"/>
        <end position="62"/>
    </location>
</feature>
<evidence type="ECO:0000256" key="1">
    <source>
        <dbReference type="ARBA" id="ARBA00004651"/>
    </source>
</evidence>
<sequence length="385" mass="39628">MNGPDRLSALPFGLIGALLFLNVYAPQSLLPVLARDFGVSAAQVGTVVGSTTLAMALFSPLSGLIADALGRRRVMLGAFALLILPSLLATQAHSLSALNLARFVQGLLIPLVMVAVSAYLAEESPPARFARLLTAYVTGTIVGGFAGRLLSGLAEYEGNWHLAFGLLALTNLAGLGVAWRGLPHEQHFTPQRRLPEAARVLAGHLHNPVLRLTCAVGFLILFVLVSVFNTVTLRLAAPPYSLGSGAIGFIFAVYLLGAVITPITAPALARRGPRWALGAAVLTSLAGLALTLASPLPLLIAGLAVAACGVFVAQAAALSAVQQSIAGGRSLANGLYNLAYYGGASVASVLAGAAYDWRGWNAVAALCLVAMLGAGGVGRRAWAKL</sequence>
<evidence type="ECO:0000313" key="11">
    <source>
        <dbReference type="Proteomes" id="UP001060261"/>
    </source>
</evidence>
<keyword evidence="3" id="KW-0813">Transport</keyword>
<keyword evidence="5 8" id="KW-0812">Transmembrane</keyword>
<feature type="transmembrane region" description="Helical" evidence="8">
    <location>
        <begin position="7"/>
        <end position="25"/>
    </location>
</feature>
<dbReference type="CDD" id="cd17324">
    <property type="entry name" value="MFS_NepI_like"/>
    <property type="match status" value="1"/>
</dbReference>
<dbReference type="RefSeq" id="WP_260561101.1">
    <property type="nucleotide sequence ID" value="NZ_BAABEC010000028.1"/>
</dbReference>
<feature type="transmembrane region" description="Helical" evidence="8">
    <location>
        <begin position="299"/>
        <end position="321"/>
    </location>
</feature>
<feature type="transmembrane region" description="Helical" evidence="8">
    <location>
        <begin position="160"/>
        <end position="182"/>
    </location>
</feature>
<proteinExistence type="inferred from homology"/>
<evidence type="ECO:0000256" key="8">
    <source>
        <dbReference type="SAM" id="Phobius"/>
    </source>
</evidence>
<comment type="similarity">
    <text evidence="2">Belongs to the major facilitator superfamily.</text>
</comment>
<comment type="subcellular location">
    <subcellularLocation>
        <location evidence="1">Cell membrane</location>
        <topology evidence="1">Multi-pass membrane protein</topology>
    </subcellularLocation>
</comment>
<dbReference type="PANTHER" id="PTHR43271">
    <property type="entry name" value="BLL2771 PROTEIN"/>
    <property type="match status" value="1"/>
</dbReference>
<feature type="transmembrane region" description="Helical" evidence="8">
    <location>
        <begin position="360"/>
        <end position="378"/>
    </location>
</feature>
<evidence type="ECO:0000256" key="2">
    <source>
        <dbReference type="ARBA" id="ARBA00008335"/>
    </source>
</evidence>
<keyword evidence="6 8" id="KW-1133">Transmembrane helix</keyword>
<dbReference type="InterPro" id="IPR020846">
    <property type="entry name" value="MFS_dom"/>
</dbReference>
<feature type="transmembrane region" description="Helical" evidence="8">
    <location>
        <begin position="275"/>
        <end position="293"/>
    </location>
</feature>
<evidence type="ECO:0000313" key="10">
    <source>
        <dbReference type="EMBL" id="UWX64841.1"/>
    </source>
</evidence>
<feature type="domain" description="Major facilitator superfamily (MFS) profile" evidence="9">
    <location>
        <begin position="1"/>
        <end position="385"/>
    </location>
</feature>
<evidence type="ECO:0000256" key="4">
    <source>
        <dbReference type="ARBA" id="ARBA00022475"/>
    </source>
</evidence>
<dbReference type="Pfam" id="PF07690">
    <property type="entry name" value="MFS_1"/>
    <property type="match status" value="1"/>
</dbReference>
<dbReference type="PROSITE" id="PS50850">
    <property type="entry name" value="MFS"/>
    <property type="match status" value="1"/>
</dbReference>
<dbReference type="PROSITE" id="PS00216">
    <property type="entry name" value="SUGAR_TRANSPORT_1"/>
    <property type="match status" value="1"/>
</dbReference>
<feature type="transmembrane region" description="Helical" evidence="8">
    <location>
        <begin position="333"/>
        <end position="354"/>
    </location>
</feature>
<dbReference type="InterPro" id="IPR011701">
    <property type="entry name" value="MFS"/>
</dbReference>
<dbReference type="EMBL" id="CP104213">
    <property type="protein sequence ID" value="UWX64841.1"/>
    <property type="molecule type" value="Genomic_DNA"/>
</dbReference>
<protein>
    <submittedName>
        <fullName evidence="10">MFS transporter</fullName>
    </submittedName>
</protein>
<dbReference type="Proteomes" id="UP001060261">
    <property type="component" value="Chromosome"/>
</dbReference>
<evidence type="ECO:0000256" key="6">
    <source>
        <dbReference type="ARBA" id="ARBA00022989"/>
    </source>
</evidence>
<gene>
    <name evidence="10" type="ORF">N0D28_04030</name>
</gene>
<evidence type="ECO:0000256" key="5">
    <source>
        <dbReference type="ARBA" id="ARBA00022692"/>
    </source>
</evidence>
<keyword evidence="7 8" id="KW-0472">Membrane</keyword>
<dbReference type="InterPro" id="IPR036259">
    <property type="entry name" value="MFS_trans_sf"/>
</dbReference>
<feature type="transmembrane region" description="Helical" evidence="8">
    <location>
        <begin position="133"/>
        <end position="154"/>
    </location>
</feature>
<keyword evidence="11" id="KW-1185">Reference proteome</keyword>
<dbReference type="PANTHER" id="PTHR43271:SF2">
    <property type="entry name" value="BLL2771 PROTEIN"/>
    <property type="match status" value="1"/>
</dbReference>
<dbReference type="InterPro" id="IPR005829">
    <property type="entry name" value="Sugar_transporter_CS"/>
</dbReference>
<feature type="transmembrane region" description="Helical" evidence="8">
    <location>
        <begin position="74"/>
        <end position="94"/>
    </location>
</feature>
<name>A0ABY5YIS4_9DEIO</name>
<reference evidence="10" key="1">
    <citation type="submission" date="2022-09" db="EMBL/GenBank/DDBJ databases">
        <title>genome sequence of Deinococcus rubellus.</title>
        <authorList>
            <person name="Srinivasan S."/>
        </authorList>
    </citation>
    <scope>NUCLEOTIDE SEQUENCE</scope>
    <source>
        <strain evidence="10">Ant6</strain>
    </source>
</reference>
<organism evidence="10 11">
    <name type="scientific">Deinococcus rubellus</name>
    <dbReference type="NCBI Taxonomy" id="1889240"/>
    <lineage>
        <taxon>Bacteria</taxon>
        <taxon>Thermotogati</taxon>
        <taxon>Deinococcota</taxon>
        <taxon>Deinococci</taxon>
        <taxon>Deinococcales</taxon>
        <taxon>Deinococcaceae</taxon>
        <taxon>Deinococcus</taxon>
    </lineage>
</organism>
<accession>A0ABY5YIS4</accession>
<dbReference type="Gene3D" id="1.20.1250.20">
    <property type="entry name" value="MFS general substrate transporter like domains"/>
    <property type="match status" value="1"/>
</dbReference>
<evidence type="ECO:0000256" key="3">
    <source>
        <dbReference type="ARBA" id="ARBA00022448"/>
    </source>
</evidence>